<evidence type="ECO:0000313" key="3">
    <source>
        <dbReference type="Proteomes" id="UP001189429"/>
    </source>
</evidence>
<dbReference type="Proteomes" id="UP001189429">
    <property type="component" value="Unassembled WGS sequence"/>
</dbReference>
<keyword evidence="3" id="KW-1185">Reference proteome</keyword>
<feature type="region of interest" description="Disordered" evidence="1">
    <location>
        <begin position="79"/>
        <end position="99"/>
    </location>
</feature>
<organism evidence="2 3">
    <name type="scientific">Prorocentrum cordatum</name>
    <dbReference type="NCBI Taxonomy" id="2364126"/>
    <lineage>
        <taxon>Eukaryota</taxon>
        <taxon>Sar</taxon>
        <taxon>Alveolata</taxon>
        <taxon>Dinophyceae</taxon>
        <taxon>Prorocentrales</taxon>
        <taxon>Prorocentraceae</taxon>
        <taxon>Prorocentrum</taxon>
    </lineage>
</organism>
<protein>
    <submittedName>
        <fullName evidence="2">Uncharacterized protein</fullName>
    </submittedName>
</protein>
<gene>
    <name evidence="2" type="ORF">PCOR1329_LOCUS83449</name>
</gene>
<name>A0ABN9YBV4_9DINO</name>
<reference evidence="2" key="1">
    <citation type="submission" date="2023-10" db="EMBL/GenBank/DDBJ databases">
        <authorList>
            <person name="Chen Y."/>
            <person name="Shah S."/>
            <person name="Dougan E. K."/>
            <person name="Thang M."/>
            <person name="Chan C."/>
        </authorList>
    </citation>
    <scope>NUCLEOTIDE SEQUENCE [LARGE SCALE GENOMIC DNA]</scope>
</reference>
<evidence type="ECO:0000313" key="2">
    <source>
        <dbReference type="EMBL" id="CAK0908885.1"/>
    </source>
</evidence>
<sequence>MPVRTTRALPGRCPTPTPTGDAPLEQLLAPLVGDVNPLNVGAALPASNTMDALSAARGAGVGPPPLARGRRRGIAHVRGNVKGEASPPPYPFPCPRRHK</sequence>
<comment type="caution">
    <text evidence="2">The sequence shown here is derived from an EMBL/GenBank/DDBJ whole genome shotgun (WGS) entry which is preliminary data.</text>
</comment>
<proteinExistence type="predicted"/>
<dbReference type="EMBL" id="CAUYUJ010022093">
    <property type="protein sequence ID" value="CAK0908885.1"/>
    <property type="molecule type" value="Genomic_DNA"/>
</dbReference>
<accession>A0ABN9YBV4</accession>
<feature type="region of interest" description="Disordered" evidence="1">
    <location>
        <begin position="1"/>
        <end position="21"/>
    </location>
</feature>
<evidence type="ECO:0000256" key="1">
    <source>
        <dbReference type="SAM" id="MobiDB-lite"/>
    </source>
</evidence>
<feature type="compositionally biased region" description="Pro residues" evidence="1">
    <location>
        <begin position="86"/>
        <end position="99"/>
    </location>
</feature>